<dbReference type="AlphaFoldDB" id="A0A5B9D2Y9"/>
<reference evidence="2" key="1">
    <citation type="submission" date="2019-07" db="EMBL/GenBank/DDBJ databases">
        <title>Bartonella kosoyii sp. nov. and Bartonella krasnovii sp. nov., two novel members of the Bartonella elizabethae complex sensu lato, isolated from black rats and wild desert rodent-fleas.</title>
        <authorList>
            <person name="Gutierrez R."/>
            <person name="Shalit T."/>
            <person name="Markus B."/>
            <person name="Yuan C."/>
            <person name="Nachum-Biala Y."/>
            <person name="Elad D."/>
            <person name="Harrus S."/>
        </authorList>
    </citation>
    <scope>NUCLEOTIDE SEQUENCE [LARGE SCALE GENOMIC DNA]</scope>
    <source>
        <strain evidence="2">OE 1-1</strain>
    </source>
</reference>
<protein>
    <submittedName>
        <fullName evidence="1">Uncharacterized protein</fullName>
    </submittedName>
</protein>
<dbReference type="KEGG" id="barn:D1092_06290"/>
<evidence type="ECO:0000313" key="1">
    <source>
        <dbReference type="EMBL" id="QEE12585.1"/>
    </source>
</evidence>
<dbReference type="Proteomes" id="UP000321311">
    <property type="component" value="Chromosome"/>
</dbReference>
<accession>A0A5B9D2Y9</accession>
<sequence>MDIYHFIVRESFECCKGSSHLISFYIEAIQTIYLVTKWGLMSIRSFKKKEKVFFKKMSVFDRQGMFHWRGVAFLEVARRMDNAGL</sequence>
<gene>
    <name evidence="1" type="ORF">D1092_06290</name>
</gene>
<organism evidence="1 2">
    <name type="scientific">Bartonella krasnovii</name>
    <dbReference type="NCBI Taxonomy" id="2267275"/>
    <lineage>
        <taxon>Bacteria</taxon>
        <taxon>Pseudomonadati</taxon>
        <taxon>Pseudomonadota</taxon>
        <taxon>Alphaproteobacteria</taxon>
        <taxon>Hyphomicrobiales</taxon>
        <taxon>Bartonellaceae</taxon>
        <taxon>Bartonella</taxon>
    </lineage>
</organism>
<name>A0A5B9D2Y9_9HYPH</name>
<dbReference type="EMBL" id="CP031844">
    <property type="protein sequence ID" value="QEE12585.1"/>
    <property type="molecule type" value="Genomic_DNA"/>
</dbReference>
<proteinExistence type="predicted"/>
<evidence type="ECO:0000313" key="2">
    <source>
        <dbReference type="Proteomes" id="UP000321311"/>
    </source>
</evidence>